<evidence type="ECO:0000259" key="17">
    <source>
        <dbReference type="Pfam" id="PF07715"/>
    </source>
</evidence>
<dbReference type="CDD" id="cd01347">
    <property type="entry name" value="ligand_gated_channel"/>
    <property type="match status" value="1"/>
</dbReference>
<evidence type="ECO:0000256" key="14">
    <source>
        <dbReference type="PROSITE-ProRule" id="PRU01360"/>
    </source>
</evidence>
<dbReference type="InterPro" id="IPR008969">
    <property type="entry name" value="CarboxyPept-like_regulatory"/>
</dbReference>
<protein>
    <submittedName>
        <fullName evidence="18">TonB-dependent receptor</fullName>
    </submittedName>
</protein>
<dbReference type="Gene3D" id="2.60.40.1120">
    <property type="entry name" value="Carboxypeptidase-like, regulatory domain"/>
    <property type="match status" value="1"/>
</dbReference>
<accession>A0ABS9BJQ8</accession>
<evidence type="ECO:0000256" key="10">
    <source>
        <dbReference type="ARBA" id="ARBA00023077"/>
    </source>
</evidence>
<dbReference type="InterPro" id="IPR010105">
    <property type="entry name" value="TonB_sidphr_rcpt"/>
</dbReference>
<comment type="similarity">
    <text evidence="2 14 15">Belongs to the TonB-dependent receptor family.</text>
</comment>
<evidence type="ECO:0000256" key="3">
    <source>
        <dbReference type="ARBA" id="ARBA00022448"/>
    </source>
</evidence>
<evidence type="ECO:0000256" key="15">
    <source>
        <dbReference type="RuleBase" id="RU003357"/>
    </source>
</evidence>
<keyword evidence="12 18" id="KW-0675">Receptor</keyword>
<dbReference type="InterPro" id="IPR037066">
    <property type="entry name" value="Plug_dom_sf"/>
</dbReference>
<evidence type="ECO:0000256" key="12">
    <source>
        <dbReference type="ARBA" id="ARBA00023170"/>
    </source>
</evidence>
<keyword evidence="5" id="KW-0410">Iron transport</keyword>
<keyword evidence="10 15" id="KW-0798">TonB box</keyword>
<evidence type="ECO:0000256" key="13">
    <source>
        <dbReference type="ARBA" id="ARBA00023237"/>
    </source>
</evidence>
<feature type="domain" description="TonB-dependent receptor-like beta-barrel" evidence="16">
    <location>
        <begin position="356"/>
        <end position="795"/>
    </location>
</feature>
<evidence type="ECO:0000256" key="4">
    <source>
        <dbReference type="ARBA" id="ARBA00022452"/>
    </source>
</evidence>
<dbReference type="PROSITE" id="PS52016">
    <property type="entry name" value="TONB_DEPENDENT_REC_3"/>
    <property type="match status" value="1"/>
</dbReference>
<evidence type="ECO:0000256" key="5">
    <source>
        <dbReference type="ARBA" id="ARBA00022496"/>
    </source>
</evidence>
<keyword evidence="13 14" id="KW-0998">Cell outer membrane</keyword>
<keyword evidence="7" id="KW-0732">Signal</keyword>
<keyword evidence="3 14" id="KW-0813">Transport</keyword>
<dbReference type="RefSeq" id="WP_234866783.1">
    <property type="nucleotide sequence ID" value="NZ_JAKEVY010000003.1"/>
</dbReference>
<comment type="subcellular location">
    <subcellularLocation>
        <location evidence="1 14">Cell outer membrane</location>
        <topology evidence="1 14">Multi-pass membrane protein</topology>
    </subcellularLocation>
</comment>
<keyword evidence="9" id="KW-0406">Ion transport</keyword>
<sequence>MKYIVLITSYMLFVFPCLAQFSISGKVESESKEPLSGATIELRSKKNSYSAISNDQGIFSLSSLAGGRYMVKVSSIGYEEYIETIVLDEKKVLDDLKIRLIQSHSFLQSVEVTGRASRKYTSDYSFGATKTAMLNKDIPLGIATITKELIQDRQAFQLADAVKIASGVIPSSYYNQYAIRGISQNEEGQIINGMRTRQFYFLQPLTTNIERVEVIKGPASASFSSVDPGGSINLVTKKPLDVSRKNISISAGSFSTIRGTLDFTGPLNESKTLLYRLNAAYQEAKSFRDLIGQKNLLLSPSFSYIPNKKTSVNVELIYSNNDGKLDRGQPIFGAIAGQTRLNSTPIELNLGAPNDYFKSKELIVMGNLSHELTKGVSIIASYMKQTWNEDLLEHRTTNAFAIDLQNQPVTTLAAMQLVQRQQNWNIDNYNSYLKFDFSTGAVRHTLLAGYDLHSWQKLKGGGQNAARGFYLKDGTVTNSFNPANADNYQTILVRGITLPRPNVPHFDLENPVYTIRNISDYQFSRTQLPPALTTTNSVFIQEQLQWRKFTLLASLRNEWFRDLTNYKNANEITVRQSRLLPRIGLTYSILPALNIYATYLQGFQPQANTVTLMPVAAPSGSSFAPLESDLKEMGMKATLLKGKLFLNAAIYEINQRNILMNANDTTNPDLLVTRGAERSRGFEMDAAGYLLPNWQINISYSYIDAIIVNDREESLKGARKQNTPYNSGNLWTRYNFARGTLLKDLGVGIGLQYNGDRIPWFNRSFKVPAYTLLDMAVYYNPSGSNMQLSLQVNNLLDETYWIGAQNYLRLFPGAPRNLMLTISYSF</sequence>
<dbReference type="Pfam" id="PF13620">
    <property type="entry name" value="CarboxypepD_reg"/>
    <property type="match status" value="1"/>
</dbReference>
<keyword evidence="6 14" id="KW-0812">Transmembrane</keyword>
<gene>
    <name evidence="18" type="ORF">L0U88_14445</name>
</gene>
<evidence type="ECO:0000256" key="2">
    <source>
        <dbReference type="ARBA" id="ARBA00009810"/>
    </source>
</evidence>
<dbReference type="SUPFAM" id="SSF49464">
    <property type="entry name" value="Carboxypeptidase regulatory domain-like"/>
    <property type="match status" value="1"/>
</dbReference>
<dbReference type="Pfam" id="PF07715">
    <property type="entry name" value="Plug"/>
    <property type="match status" value="1"/>
</dbReference>
<dbReference type="NCBIfam" id="TIGR01783">
    <property type="entry name" value="TonB-siderophor"/>
    <property type="match status" value="1"/>
</dbReference>
<evidence type="ECO:0000256" key="9">
    <source>
        <dbReference type="ARBA" id="ARBA00023065"/>
    </source>
</evidence>
<comment type="caution">
    <text evidence="18">The sequence shown here is derived from an EMBL/GenBank/DDBJ whole genome shotgun (WGS) entry which is preliminary data.</text>
</comment>
<dbReference type="PANTHER" id="PTHR32552:SF68">
    <property type="entry name" value="FERRICHROME OUTER MEMBRANE TRANSPORTER_PHAGE RECEPTOR"/>
    <property type="match status" value="1"/>
</dbReference>
<feature type="domain" description="TonB-dependent receptor plug" evidence="17">
    <location>
        <begin position="136"/>
        <end position="230"/>
    </location>
</feature>
<evidence type="ECO:0000256" key="8">
    <source>
        <dbReference type="ARBA" id="ARBA00023004"/>
    </source>
</evidence>
<keyword evidence="11 14" id="KW-0472">Membrane</keyword>
<evidence type="ECO:0000256" key="7">
    <source>
        <dbReference type="ARBA" id="ARBA00022729"/>
    </source>
</evidence>
<name>A0ABS9BJQ8_9BACT</name>
<dbReference type="InterPro" id="IPR012910">
    <property type="entry name" value="Plug_dom"/>
</dbReference>
<evidence type="ECO:0000256" key="6">
    <source>
        <dbReference type="ARBA" id="ARBA00022692"/>
    </source>
</evidence>
<dbReference type="SUPFAM" id="SSF56935">
    <property type="entry name" value="Porins"/>
    <property type="match status" value="1"/>
</dbReference>
<evidence type="ECO:0000313" key="18">
    <source>
        <dbReference type="EMBL" id="MCF1715835.1"/>
    </source>
</evidence>
<evidence type="ECO:0000313" key="19">
    <source>
        <dbReference type="Proteomes" id="UP001200145"/>
    </source>
</evidence>
<dbReference type="PANTHER" id="PTHR32552">
    <property type="entry name" value="FERRICHROME IRON RECEPTOR-RELATED"/>
    <property type="match status" value="1"/>
</dbReference>
<evidence type="ECO:0000259" key="16">
    <source>
        <dbReference type="Pfam" id="PF00593"/>
    </source>
</evidence>
<evidence type="ECO:0000256" key="11">
    <source>
        <dbReference type="ARBA" id="ARBA00023136"/>
    </source>
</evidence>
<evidence type="ECO:0000256" key="1">
    <source>
        <dbReference type="ARBA" id="ARBA00004571"/>
    </source>
</evidence>
<dbReference type="Gene3D" id="2.40.170.20">
    <property type="entry name" value="TonB-dependent receptor, beta-barrel domain"/>
    <property type="match status" value="1"/>
</dbReference>
<dbReference type="InterPro" id="IPR036942">
    <property type="entry name" value="Beta-barrel_TonB_sf"/>
</dbReference>
<keyword evidence="8" id="KW-0408">Iron</keyword>
<dbReference type="Proteomes" id="UP001200145">
    <property type="component" value="Unassembled WGS sequence"/>
</dbReference>
<keyword evidence="4 14" id="KW-1134">Transmembrane beta strand</keyword>
<reference evidence="18 19" key="1">
    <citation type="submission" date="2022-01" db="EMBL/GenBank/DDBJ databases">
        <title>Flavihumibacter sp. nov., isolated from sediment of a river.</title>
        <authorList>
            <person name="Liu H."/>
        </authorList>
    </citation>
    <scope>NUCLEOTIDE SEQUENCE [LARGE SCALE GENOMIC DNA]</scope>
    <source>
        <strain evidence="18 19">RY-1</strain>
    </source>
</reference>
<organism evidence="18 19">
    <name type="scientific">Flavihumibacter fluminis</name>
    <dbReference type="NCBI Taxonomy" id="2909236"/>
    <lineage>
        <taxon>Bacteria</taxon>
        <taxon>Pseudomonadati</taxon>
        <taxon>Bacteroidota</taxon>
        <taxon>Chitinophagia</taxon>
        <taxon>Chitinophagales</taxon>
        <taxon>Chitinophagaceae</taxon>
        <taxon>Flavihumibacter</taxon>
    </lineage>
</organism>
<dbReference type="EMBL" id="JAKEVY010000003">
    <property type="protein sequence ID" value="MCF1715835.1"/>
    <property type="molecule type" value="Genomic_DNA"/>
</dbReference>
<dbReference type="Pfam" id="PF00593">
    <property type="entry name" value="TonB_dep_Rec_b-barrel"/>
    <property type="match status" value="1"/>
</dbReference>
<proteinExistence type="inferred from homology"/>
<keyword evidence="19" id="KW-1185">Reference proteome</keyword>
<dbReference type="Gene3D" id="2.170.130.10">
    <property type="entry name" value="TonB-dependent receptor, plug domain"/>
    <property type="match status" value="1"/>
</dbReference>
<dbReference type="InterPro" id="IPR000531">
    <property type="entry name" value="Beta-barrel_TonB"/>
</dbReference>
<dbReference type="InterPro" id="IPR039426">
    <property type="entry name" value="TonB-dep_rcpt-like"/>
</dbReference>